<keyword evidence="2" id="KW-0479">Metal-binding</keyword>
<keyword evidence="5" id="KW-0862">Zinc</keyword>
<dbReference type="GO" id="GO:0005634">
    <property type="term" value="C:nucleus"/>
    <property type="evidence" value="ECO:0007669"/>
    <property type="project" value="UniProtKB-SubCell"/>
</dbReference>
<accession>A0AAE9J9Q9</accession>
<keyword evidence="7" id="KW-0175">Coiled coil</keyword>
<evidence type="ECO:0000259" key="9">
    <source>
        <dbReference type="SMART" id="SM00355"/>
    </source>
</evidence>
<dbReference type="AlphaFoldDB" id="A0AAE9J9Q9"/>
<keyword evidence="11" id="KW-1185">Reference proteome</keyword>
<sequence>MISDPKTTRAAIPPIPEKLTRDGRRNEGGTASWKMSKRKRYPVMAPVNGEYRLDDLFRSKPKFAVINMEENQSVDAIGLTKTLFGQGVKNVRFCDDISKLPEVQAMLKMRKNELGQLNPVNGNGAHVEEPKMEVKVEETKVEEKVEENKEQNDLIQTPAVPTPSLTHPDFDPLKIPNILNFLQKVPNDFFTPMLHQTVHSPSPTQSEVGGKRWPGEKDKPLPEEFLTCVLCPARIQISKESTIRAHVKTHLGIRAFKCTDCSFGSESWKTVMSHMQTVHQNYGQPANEEKEREQDLKIWTDKLFPGRFLQMEILRTAQMRKNILKGNVQNGMNSQTAQLMAQKLVQEIKGKEEEKKQATILSPAQFLTTMNEEIQKMLREASAVQEPAQKMPPVKKYKCTLCTKEIKCYSGYELPSDGPLSRHLRNHHKEDLVAYECETCGWKSEMEFKVRRHIAYRHWDAARKLKALPSRRSGNWKLYLKKYFGELVQNRILELDEEEVKNDKMDKDKTTWCSMEMQRTFGIPMDSNWQPPYKKFKGNEEETVTIE</sequence>
<dbReference type="EMBL" id="CP092621">
    <property type="protein sequence ID" value="UMM19784.1"/>
    <property type="molecule type" value="Genomic_DNA"/>
</dbReference>
<reference evidence="10 11" key="1">
    <citation type="submission" date="2022-04" db="EMBL/GenBank/DDBJ databases">
        <title>Chromosome-level reference genomes for two strains of Caenorhabditis briggsae: an improved platform for comparative genomics.</title>
        <authorList>
            <person name="Stevens L."/>
            <person name="Andersen E."/>
        </authorList>
    </citation>
    <scope>NUCLEOTIDE SEQUENCE [LARGE SCALE GENOMIC DNA]</scope>
    <source>
        <strain evidence="10">VX34</strain>
        <tissue evidence="10">Whole-organism</tissue>
    </source>
</reference>
<feature type="region of interest" description="Disordered" evidence="8">
    <location>
        <begin position="1"/>
        <end position="38"/>
    </location>
</feature>
<evidence type="ECO:0000256" key="8">
    <source>
        <dbReference type="SAM" id="MobiDB-lite"/>
    </source>
</evidence>
<protein>
    <recommendedName>
        <fullName evidence="9">C2H2-type domain-containing protein</fullName>
    </recommendedName>
</protein>
<feature type="domain" description="C2H2-type" evidence="9">
    <location>
        <begin position="256"/>
        <end position="279"/>
    </location>
</feature>
<feature type="domain" description="C2H2-type" evidence="9">
    <location>
        <begin position="226"/>
        <end position="250"/>
    </location>
</feature>
<evidence type="ECO:0000256" key="3">
    <source>
        <dbReference type="ARBA" id="ARBA00022737"/>
    </source>
</evidence>
<evidence type="ECO:0000256" key="1">
    <source>
        <dbReference type="ARBA" id="ARBA00004123"/>
    </source>
</evidence>
<dbReference type="GO" id="GO:0008270">
    <property type="term" value="F:zinc ion binding"/>
    <property type="evidence" value="ECO:0007669"/>
    <property type="project" value="UniProtKB-KW"/>
</dbReference>
<evidence type="ECO:0000313" key="10">
    <source>
        <dbReference type="EMBL" id="UMM19784.1"/>
    </source>
</evidence>
<evidence type="ECO:0000256" key="4">
    <source>
        <dbReference type="ARBA" id="ARBA00022771"/>
    </source>
</evidence>
<dbReference type="InterPro" id="IPR013087">
    <property type="entry name" value="Znf_C2H2_type"/>
</dbReference>
<gene>
    <name evidence="10" type="ORF">L5515_015239</name>
</gene>
<evidence type="ECO:0000256" key="6">
    <source>
        <dbReference type="ARBA" id="ARBA00023242"/>
    </source>
</evidence>
<evidence type="ECO:0000256" key="2">
    <source>
        <dbReference type="ARBA" id="ARBA00022723"/>
    </source>
</evidence>
<organism evidence="10 11">
    <name type="scientific">Caenorhabditis briggsae</name>
    <dbReference type="NCBI Taxonomy" id="6238"/>
    <lineage>
        <taxon>Eukaryota</taxon>
        <taxon>Metazoa</taxon>
        <taxon>Ecdysozoa</taxon>
        <taxon>Nematoda</taxon>
        <taxon>Chromadorea</taxon>
        <taxon>Rhabditida</taxon>
        <taxon>Rhabditina</taxon>
        <taxon>Rhabditomorpha</taxon>
        <taxon>Rhabditoidea</taxon>
        <taxon>Rhabditidae</taxon>
        <taxon>Peloderinae</taxon>
        <taxon>Caenorhabditis</taxon>
    </lineage>
</organism>
<name>A0AAE9J9Q9_CAEBR</name>
<feature type="compositionally biased region" description="Basic and acidic residues" evidence="8">
    <location>
        <begin position="18"/>
        <end position="27"/>
    </location>
</feature>
<keyword evidence="4" id="KW-0863">Zinc-finger</keyword>
<evidence type="ECO:0000256" key="5">
    <source>
        <dbReference type="ARBA" id="ARBA00022833"/>
    </source>
</evidence>
<evidence type="ECO:0000256" key="7">
    <source>
        <dbReference type="SAM" id="Coils"/>
    </source>
</evidence>
<keyword evidence="6" id="KW-0539">Nucleus</keyword>
<dbReference type="PANTHER" id="PTHR24381:SF393">
    <property type="entry name" value="CHROMATIN-LINKED ADAPTOR FOR MSL PROTEINS, ISOFORM B"/>
    <property type="match status" value="1"/>
</dbReference>
<dbReference type="Proteomes" id="UP000829354">
    <property type="component" value="Chromosome II"/>
</dbReference>
<dbReference type="Gene3D" id="3.30.160.60">
    <property type="entry name" value="Classic Zinc Finger"/>
    <property type="match status" value="2"/>
</dbReference>
<comment type="subcellular location">
    <subcellularLocation>
        <location evidence="1">Nucleus</location>
    </subcellularLocation>
</comment>
<dbReference type="PANTHER" id="PTHR24381">
    <property type="entry name" value="ZINC FINGER PROTEIN"/>
    <property type="match status" value="1"/>
</dbReference>
<keyword evidence="3" id="KW-0677">Repeat</keyword>
<feature type="domain" description="C2H2-type" evidence="9">
    <location>
        <begin position="435"/>
        <end position="458"/>
    </location>
</feature>
<evidence type="ECO:0000313" key="11">
    <source>
        <dbReference type="Proteomes" id="UP000829354"/>
    </source>
</evidence>
<feature type="domain" description="C2H2-type" evidence="9">
    <location>
        <begin position="397"/>
        <end position="427"/>
    </location>
</feature>
<feature type="coiled-coil region" evidence="7">
    <location>
        <begin position="334"/>
        <end position="361"/>
    </location>
</feature>
<dbReference type="SMART" id="SM00355">
    <property type="entry name" value="ZnF_C2H2"/>
    <property type="match status" value="4"/>
</dbReference>
<proteinExistence type="predicted"/>